<accession>A0A5B9VXB2</accession>
<reference evidence="4 5" key="1">
    <citation type="submission" date="2019-08" db="EMBL/GenBank/DDBJ databases">
        <title>Deep-cultivation of Planctomycetes and their phenomic and genomic characterization uncovers novel biology.</title>
        <authorList>
            <person name="Wiegand S."/>
            <person name="Jogler M."/>
            <person name="Boedeker C."/>
            <person name="Pinto D."/>
            <person name="Vollmers J."/>
            <person name="Rivas-Marin E."/>
            <person name="Kohn T."/>
            <person name="Peeters S.H."/>
            <person name="Heuer A."/>
            <person name="Rast P."/>
            <person name="Oberbeckmann S."/>
            <person name="Bunk B."/>
            <person name="Jeske O."/>
            <person name="Meyerdierks A."/>
            <person name="Storesund J.E."/>
            <person name="Kallscheuer N."/>
            <person name="Luecker S."/>
            <person name="Lage O.M."/>
            <person name="Pohl T."/>
            <person name="Merkel B.J."/>
            <person name="Hornburger P."/>
            <person name="Mueller R.-W."/>
            <person name="Bruemmer F."/>
            <person name="Labrenz M."/>
            <person name="Spormann A.M."/>
            <person name="Op den Camp H."/>
            <person name="Overmann J."/>
            <person name="Amann R."/>
            <person name="Jetten M.S.M."/>
            <person name="Mascher T."/>
            <person name="Medema M.H."/>
            <person name="Devos D.P."/>
            <person name="Kaster A.-K."/>
            <person name="Ovreas L."/>
            <person name="Rohde M."/>
            <person name="Galperin M.Y."/>
            <person name="Jogler C."/>
        </authorList>
    </citation>
    <scope>NUCLEOTIDE SEQUENCE [LARGE SCALE GENOMIC DNA]</scope>
    <source>
        <strain evidence="4 5">OJF2</strain>
    </source>
</reference>
<gene>
    <name evidence="4" type="primary">cpsD</name>
    <name evidence="4" type="ORF">OJF2_14650</name>
</gene>
<keyword evidence="5" id="KW-1185">Reference proteome</keyword>
<dbReference type="Gene3D" id="3.40.50.300">
    <property type="entry name" value="P-loop containing nucleotide triphosphate hydrolases"/>
    <property type="match status" value="1"/>
</dbReference>
<dbReference type="SUPFAM" id="SSF52540">
    <property type="entry name" value="P-loop containing nucleoside triphosphate hydrolases"/>
    <property type="match status" value="1"/>
</dbReference>
<dbReference type="AlphaFoldDB" id="A0A5B9VXB2"/>
<feature type="region of interest" description="Disordered" evidence="3">
    <location>
        <begin position="1"/>
        <end position="46"/>
    </location>
</feature>
<dbReference type="PANTHER" id="PTHR32309">
    <property type="entry name" value="TYROSINE-PROTEIN KINASE"/>
    <property type="match status" value="1"/>
</dbReference>
<evidence type="ECO:0000256" key="1">
    <source>
        <dbReference type="ARBA" id="ARBA00022741"/>
    </source>
</evidence>
<dbReference type="PANTHER" id="PTHR32309:SF31">
    <property type="entry name" value="CAPSULAR EXOPOLYSACCHARIDE FAMILY"/>
    <property type="match status" value="1"/>
</dbReference>
<dbReference type="RefSeq" id="WP_148592535.1">
    <property type="nucleotide sequence ID" value="NZ_CP042997.1"/>
</dbReference>
<evidence type="ECO:0000256" key="3">
    <source>
        <dbReference type="SAM" id="MobiDB-lite"/>
    </source>
</evidence>
<dbReference type="EMBL" id="CP042997">
    <property type="protein sequence ID" value="QEH32973.1"/>
    <property type="molecule type" value="Genomic_DNA"/>
</dbReference>
<proteinExistence type="predicted"/>
<keyword evidence="4" id="KW-0808">Transferase</keyword>
<dbReference type="InterPro" id="IPR027417">
    <property type="entry name" value="P-loop_NTPase"/>
</dbReference>
<keyword evidence="4" id="KW-0418">Kinase</keyword>
<dbReference type="InterPro" id="IPR005702">
    <property type="entry name" value="Wzc-like_C"/>
</dbReference>
<dbReference type="InterPro" id="IPR050445">
    <property type="entry name" value="Bact_polysacc_biosynth/exp"/>
</dbReference>
<dbReference type="EC" id="2.7.10.2" evidence="4"/>
<evidence type="ECO:0000313" key="4">
    <source>
        <dbReference type="EMBL" id="QEH32973.1"/>
    </source>
</evidence>
<keyword evidence="1" id="KW-0547">Nucleotide-binding</keyword>
<sequence length="290" mass="31268">MREVDEALSRAFARVPREAGGPVPPVPHWPPREGSPAPEPARVPAGPGHVGARIEMVDGRVIARHAPAGPGRGLDDADRGESVELRWPAVVQLLERRWGDRFEQMADRLIEARDRHNTRVLLFASCHRAEGRTTLVLTLSRALARRGGRTVLVDGDLAGPMLARSLGLMPAVGLDDVVDGGHALADAILESRDDHLWILPLRAPVARPREFLAGAGWSCAMARIRREFDLVLIDGSPIFTGLSAAVPHRSADAAILVHNPSMAGERSILRAREALVDAGIPLLGLAETFV</sequence>
<dbReference type="CDD" id="cd05387">
    <property type="entry name" value="BY-kinase"/>
    <property type="match status" value="1"/>
</dbReference>
<dbReference type="Proteomes" id="UP000324233">
    <property type="component" value="Chromosome"/>
</dbReference>
<organism evidence="4 5">
    <name type="scientific">Aquisphaera giovannonii</name>
    <dbReference type="NCBI Taxonomy" id="406548"/>
    <lineage>
        <taxon>Bacteria</taxon>
        <taxon>Pseudomonadati</taxon>
        <taxon>Planctomycetota</taxon>
        <taxon>Planctomycetia</taxon>
        <taxon>Isosphaerales</taxon>
        <taxon>Isosphaeraceae</taxon>
        <taxon>Aquisphaera</taxon>
    </lineage>
</organism>
<keyword evidence="2" id="KW-0067">ATP-binding</keyword>
<evidence type="ECO:0000313" key="5">
    <source>
        <dbReference type="Proteomes" id="UP000324233"/>
    </source>
</evidence>
<name>A0A5B9VXB2_9BACT</name>
<dbReference type="GO" id="GO:0004715">
    <property type="term" value="F:non-membrane spanning protein tyrosine kinase activity"/>
    <property type="evidence" value="ECO:0007669"/>
    <property type="project" value="UniProtKB-EC"/>
</dbReference>
<dbReference type="KEGG" id="agv:OJF2_14650"/>
<dbReference type="OrthoDB" id="144620at2"/>
<evidence type="ECO:0000256" key="2">
    <source>
        <dbReference type="ARBA" id="ARBA00022840"/>
    </source>
</evidence>
<protein>
    <submittedName>
        <fullName evidence="4">Tyrosine-protein kinase CpsD</fullName>
        <ecNumber evidence="4">2.7.10.2</ecNumber>
    </submittedName>
</protein>